<name>A0A5J9VUM5_9POAL</name>
<reference evidence="1 2" key="1">
    <citation type="journal article" date="2019" name="Sci. Rep.">
        <title>A high-quality genome of Eragrostis curvula grass provides insights into Poaceae evolution and supports new strategies to enhance forage quality.</title>
        <authorList>
            <person name="Carballo J."/>
            <person name="Santos B.A.C.M."/>
            <person name="Zappacosta D."/>
            <person name="Garbus I."/>
            <person name="Selva J.P."/>
            <person name="Gallo C.A."/>
            <person name="Diaz A."/>
            <person name="Albertini E."/>
            <person name="Caccamo M."/>
            <person name="Echenique V."/>
        </authorList>
    </citation>
    <scope>NUCLEOTIDE SEQUENCE [LARGE SCALE GENOMIC DNA]</scope>
    <source>
        <strain evidence="2">cv. Victoria</strain>
        <tissue evidence="1">Leaf</tissue>
    </source>
</reference>
<sequence>MDLLRHGVIPPAGLGTGLPQFVADPVQAAHEEFSVGATSSSYFTNLMSNGIPDPEVYAADQPDGLPLHAWSCWSTWSCGSRTRSCSRSS</sequence>
<dbReference type="AlphaFoldDB" id="A0A5J9VUM5"/>
<protein>
    <submittedName>
        <fullName evidence="1">Uncharacterized protein</fullName>
    </submittedName>
</protein>
<dbReference type="EMBL" id="RWGY01000007">
    <property type="protein sequence ID" value="TVU39285.1"/>
    <property type="molecule type" value="Genomic_DNA"/>
</dbReference>
<gene>
    <name evidence="1" type="ORF">EJB05_12697</name>
</gene>
<keyword evidence="2" id="KW-1185">Reference proteome</keyword>
<dbReference type="Gramene" id="TVU39285">
    <property type="protein sequence ID" value="TVU39285"/>
    <property type="gene ID" value="EJB05_12697"/>
</dbReference>
<organism evidence="1 2">
    <name type="scientific">Eragrostis curvula</name>
    <name type="common">weeping love grass</name>
    <dbReference type="NCBI Taxonomy" id="38414"/>
    <lineage>
        <taxon>Eukaryota</taxon>
        <taxon>Viridiplantae</taxon>
        <taxon>Streptophyta</taxon>
        <taxon>Embryophyta</taxon>
        <taxon>Tracheophyta</taxon>
        <taxon>Spermatophyta</taxon>
        <taxon>Magnoliopsida</taxon>
        <taxon>Liliopsida</taxon>
        <taxon>Poales</taxon>
        <taxon>Poaceae</taxon>
        <taxon>PACMAD clade</taxon>
        <taxon>Chloridoideae</taxon>
        <taxon>Eragrostideae</taxon>
        <taxon>Eragrostidinae</taxon>
        <taxon>Eragrostis</taxon>
    </lineage>
</organism>
<accession>A0A5J9VUM5</accession>
<proteinExistence type="predicted"/>
<comment type="caution">
    <text evidence="1">The sequence shown here is derived from an EMBL/GenBank/DDBJ whole genome shotgun (WGS) entry which is preliminary data.</text>
</comment>
<dbReference type="Proteomes" id="UP000324897">
    <property type="component" value="Chromosome 4"/>
</dbReference>
<evidence type="ECO:0000313" key="2">
    <source>
        <dbReference type="Proteomes" id="UP000324897"/>
    </source>
</evidence>
<evidence type="ECO:0000313" key="1">
    <source>
        <dbReference type="EMBL" id="TVU39285.1"/>
    </source>
</evidence>